<keyword evidence="2" id="KW-1185">Reference proteome</keyword>
<evidence type="ECO:0000313" key="2">
    <source>
        <dbReference type="Proteomes" id="UP000190339"/>
    </source>
</evidence>
<dbReference type="Proteomes" id="UP000190339">
    <property type="component" value="Unassembled WGS sequence"/>
</dbReference>
<evidence type="ECO:0000313" key="1">
    <source>
        <dbReference type="EMBL" id="SKB75425.1"/>
    </source>
</evidence>
<reference evidence="2" key="1">
    <citation type="submission" date="2017-02" db="EMBL/GenBank/DDBJ databases">
        <authorList>
            <person name="Varghese N."/>
            <person name="Submissions S."/>
        </authorList>
    </citation>
    <scope>NUCLEOTIDE SEQUENCE [LARGE SCALE GENOMIC DNA]</scope>
    <source>
        <strain evidence="2">DSM 23546</strain>
    </source>
</reference>
<organism evidence="1 2">
    <name type="scientific">Maribacter arcticus</name>
    <dbReference type="NCBI Taxonomy" id="561365"/>
    <lineage>
        <taxon>Bacteria</taxon>
        <taxon>Pseudomonadati</taxon>
        <taxon>Bacteroidota</taxon>
        <taxon>Flavobacteriia</taxon>
        <taxon>Flavobacteriales</taxon>
        <taxon>Flavobacteriaceae</taxon>
        <taxon>Maribacter</taxon>
    </lineage>
</organism>
<gene>
    <name evidence="1" type="ORF">SAMN05660866_03131</name>
</gene>
<sequence>MIIVGYKLATYLIMKTMKVLGIGSRILHADFGKGVVTNVSSIQYWVTFMDKGLETIEIDADFEVIEAINNEVDTVSFFDVESSLVAILQKWSDATQRVAIADKWKGGNLVLEPGEAGISNKEIPINTFFHKIVMVRDRIRVMEQKINASKNLDDQEKVDLQQYITRIYGSLTTFNVLFKNKSDHFVGEKS</sequence>
<proteinExistence type="predicted"/>
<dbReference type="AlphaFoldDB" id="A0A1T5DUQ8"/>
<protein>
    <submittedName>
        <fullName evidence="1">Uncharacterized protein</fullName>
    </submittedName>
</protein>
<dbReference type="STRING" id="561365.SAMN05660866_03131"/>
<accession>A0A1T5DUQ8</accession>
<dbReference type="EMBL" id="FUYL01000010">
    <property type="protein sequence ID" value="SKB75425.1"/>
    <property type="molecule type" value="Genomic_DNA"/>
</dbReference>
<name>A0A1T5DUQ8_9FLAO</name>